<keyword evidence="4" id="KW-1185">Reference proteome</keyword>
<proteinExistence type="predicted"/>
<name>A0ABT3FMP4_9BACT</name>
<sequence length="912" mass="91725">MKPFPVLASSLALVAGFPVSLSASSLMFDFGNPAPNTGVPETNVAASPGPVATGSYRTLSPGHAIGAVPLSDTTWNTITTSSPRSDLSYSDGTAATGVTLTLGQEASAGDNIISYSTAISTLTLIGNGGGTAGRQSMLAPGSIYGDSRLASSAVGRDGFFGGTGAAIGFRVDGLAAGDYIVYLMGRNTNSNTASLSGMTFHATAEPLSGTFTDFVFSSSAFQSNTTYTTAAYAGQYGTFTAGESYVAIPVTVTAGQSIYVAVDGTQTELRGFLNMAQITPAAATPVEFSWWNGDGDWDTTSLNWNGNSQAYAEPARVIFPNLDEPVDGINTVNLTAAFAPHSVSITNNGDFDTAAYHFTGTGEITGATGIVKSGSGIARFSNASNSYAGLLSVSGGAVVKDVADNTTGGISVSNGATFMLSGGVTDGSGQILTLAGPGQTAQNYFYTGALNQRGALQSNAGANTWAGDIVLTGTAGASGTTRIGVQNGSSLTLTGAISEAIAGMSPYFRAGDSPSDSITIAGSGSWTGATRIYSNGGVVKIGGDNKLPTTVDLIVGNTASLTGSPTFDLAGFNQTAAGLGGVGGTHPPVVQNSGSTLSTLTLNPTAASTFPGIIRDAVQLVIGGTATQTLTGDNTHTADTVINAGAHLIVGDGGELLFHPTTNGITNSVGGAGTLNYDGILRIDVSGASVATGNSWTLVKVGSLASATFGTTFSVAGSSAPFTETPVDSGIWKLSAGGSEWTFTESTGALTVVGGGVQPPFDAWISARFPGVTDPAIIGKGADPDGDGRDNLTEFALNGDPDDGSDNGHHVVALEDTNANGQKELTLTLAVRKAGGSPVFSGSPLSAISDGVKYTIEGSLDLVFPGSATSEAAPASGPAGLPSDYEYRRFRLDASEGLSGKGFLRVKIEQAP</sequence>
<comment type="caution">
    <text evidence="3">The sequence shown here is derived from an EMBL/GenBank/DDBJ whole genome shotgun (WGS) entry which is preliminary data.</text>
</comment>
<dbReference type="RefSeq" id="WP_264500801.1">
    <property type="nucleotide sequence ID" value="NZ_JAPDDS010000004.1"/>
</dbReference>
<organism evidence="3 4">
    <name type="scientific">Luteolibacter flavescens</name>
    <dbReference type="NCBI Taxonomy" id="1859460"/>
    <lineage>
        <taxon>Bacteria</taxon>
        <taxon>Pseudomonadati</taxon>
        <taxon>Verrucomicrobiota</taxon>
        <taxon>Verrucomicrobiia</taxon>
        <taxon>Verrucomicrobiales</taxon>
        <taxon>Verrucomicrobiaceae</taxon>
        <taxon>Luteolibacter</taxon>
    </lineage>
</organism>
<evidence type="ECO:0000256" key="1">
    <source>
        <dbReference type="ARBA" id="ARBA00022729"/>
    </source>
</evidence>
<reference evidence="3 4" key="1">
    <citation type="submission" date="2022-10" db="EMBL/GenBank/DDBJ databases">
        <title>Luteolibacter flavescens strain MCCC 1K03193, whole genome shotgun sequencing project.</title>
        <authorList>
            <person name="Zhao G."/>
            <person name="Shen L."/>
        </authorList>
    </citation>
    <scope>NUCLEOTIDE SEQUENCE [LARGE SCALE GENOMIC DNA]</scope>
    <source>
        <strain evidence="3 4">MCCC 1K03193</strain>
    </source>
</reference>
<gene>
    <name evidence="3" type="ORF">OKA04_08900</name>
</gene>
<evidence type="ECO:0000256" key="2">
    <source>
        <dbReference type="SAM" id="SignalP"/>
    </source>
</evidence>
<dbReference type="NCBIfam" id="TIGR02601">
    <property type="entry name" value="autotrns_rpt"/>
    <property type="match status" value="2"/>
</dbReference>
<dbReference type="InterPro" id="IPR011050">
    <property type="entry name" value="Pectin_lyase_fold/virulence"/>
</dbReference>
<dbReference type="EMBL" id="JAPDDS010000004">
    <property type="protein sequence ID" value="MCW1884844.1"/>
    <property type="molecule type" value="Genomic_DNA"/>
</dbReference>
<evidence type="ECO:0000313" key="3">
    <source>
        <dbReference type="EMBL" id="MCW1884844.1"/>
    </source>
</evidence>
<dbReference type="Proteomes" id="UP001207930">
    <property type="component" value="Unassembled WGS sequence"/>
</dbReference>
<keyword evidence="1 2" id="KW-0732">Signal</keyword>
<feature type="chain" id="PRO_5045603199" evidence="2">
    <location>
        <begin position="24"/>
        <end position="912"/>
    </location>
</feature>
<accession>A0ABT3FMP4</accession>
<dbReference type="InterPro" id="IPR013425">
    <property type="entry name" value="Autotrns_rpt"/>
</dbReference>
<evidence type="ECO:0000313" key="4">
    <source>
        <dbReference type="Proteomes" id="UP001207930"/>
    </source>
</evidence>
<protein>
    <submittedName>
        <fullName evidence="3">Uncharacterized protein</fullName>
    </submittedName>
</protein>
<dbReference type="SUPFAM" id="SSF51126">
    <property type="entry name" value="Pectin lyase-like"/>
    <property type="match status" value="1"/>
</dbReference>
<feature type="signal peptide" evidence="2">
    <location>
        <begin position="1"/>
        <end position="23"/>
    </location>
</feature>